<proteinExistence type="predicted"/>
<reference evidence="1" key="1">
    <citation type="submission" date="2022-07" db="EMBL/GenBank/DDBJ databases">
        <title>Genome Sequence of Phlebia brevispora.</title>
        <authorList>
            <person name="Buettner E."/>
        </authorList>
    </citation>
    <scope>NUCLEOTIDE SEQUENCE</scope>
    <source>
        <strain evidence="1">MPL23</strain>
    </source>
</reference>
<keyword evidence="2" id="KW-1185">Reference proteome</keyword>
<gene>
    <name evidence="1" type="ORF">NM688_g6221</name>
</gene>
<sequence>MDGADFHAAVYHVVRQIPNQKVTSYGKTLWHIAKLIGMPRHARHVGQALKWVSPDVTPPIPWYRVLAASGTISSRGPGTDGAQRQKEALEAEGIEVTVGGLGDLHVDLSRYGWFPAVGSVDTGVPAEEMDEADQQEDT</sequence>
<evidence type="ECO:0000313" key="2">
    <source>
        <dbReference type="Proteomes" id="UP001148662"/>
    </source>
</evidence>
<dbReference type="Proteomes" id="UP001148662">
    <property type="component" value="Unassembled WGS sequence"/>
</dbReference>
<organism evidence="1 2">
    <name type="scientific">Phlebia brevispora</name>
    <dbReference type="NCBI Taxonomy" id="194682"/>
    <lineage>
        <taxon>Eukaryota</taxon>
        <taxon>Fungi</taxon>
        <taxon>Dikarya</taxon>
        <taxon>Basidiomycota</taxon>
        <taxon>Agaricomycotina</taxon>
        <taxon>Agaricomycetes</taxon>
        <taxon>Polyporales</taxon>
        <taxon>Meruliaceae</taxon>
        <taxon>Phlebia</taxon>
    </lineage>
</organism>
<accession>A0ACC1SIT8</accession>
<protein>
    <submittedName>
        <fullName evidence="1">Uncharacterized protein</fullName>
    </submittedName>
</protein>
<comment type="caution">
    <text evidence="1">The sequence shown here is derived from an EMBL/GenBank/DDBJ whole genome shotgun (WGS) entry which is preliminary data.</text>
</comment>
<evidence type="ECO:0000313" key="1">
    <source>
        <dbReference type="EMBL" id="KAJ3540484.1"/>
    </source>
</evidence>
<dbReference type="EMBL" id="JANHOG010001249">
    <property type="protein sequence ID" value="KAJ3540484.1"/>
    <property type="molecule type" value="Genomic_DNA"/>
</dbReference>
<name>A0ACC1SIT8_9APHY</name>